<keyword evidence="1" id="KW-0472">Membrane</keyword>
<dbReference type="InterPro" id="IPR050922">
    <property type="entry name" value="LytR/CpsA/Psr_CW_biosynth"/>
</dbReference>
<evidence type="ECO:0000313" key="5">
    <source>
        <dbReference type="EMBL" id="CAB4818672.1"/>
    </source>
</evidence>
<name>A0A6J7C2N9_9ZZZZ</name>
<dbReference type="EMBL" id="CAESGF010000015">
    <property type="protein sequence ID" value="CAB4364565.1"/>
    <property type="molecule type" value="Genomic_DNA"/>
</dbReference>
<dbReference type="PANTHER" id="PTHR33392:SF6">
    <property type="entry name" value="POLYISOPRENYL-TEICHOIC ACID--PEPTIDOGLYCAN TEICHOIC ACID TRANSFERASE TAGU"/>
    <property type="match status" value="1"/>
</dbReference>
<feature type="transmembrane region" description="Helical" evidence="1">
    <location>
        <begin position="25"/>
        <end position="47"/>
    </location>
</feature>
<gene>
    <name evidence="4" type="ORF">UFOPK2656_02361</name>
    <name evidence="5" type="ORF">UFOPK3099_01254</name>
    <name evidence="6" type="ORF">UFOPK3267_02004</name>
    <name evidence="7" type="ORF">UFOPK3651_02980</name>
    <name evidence="8" type="ORF">UFOPK3931_01108</name>
    <name evidence="3" type="ORF">UFOPK4189_02324</name>
</gene>
<evidence type="ECO:0000256" key="1">
    <source>
        <dbReference type="SAM" id="Phobius"/>
    </source>
</evidence>
<organism evidence="6">
    <name type="scientific">freshwater metagenome</name>
    <dbReference type="NCBI Taxonomy" id="449393"/>
    <lineage>
        <taxon>unclassified sequences</taxon>
        <taxon>metagenomes</taxon>
        <taxon>ecological metagenomes</taxon>
    </lineage>
</organism>
<reference evidence="6" key="1">
    <citation type="submission" date="2020-05" db="EMBL/GenBank/DDBJ databases">
        <authorList>
            <person name="Chiriac C."/>
            <person name="Salcher M."/>
            <person name="Ghai R."/>
            <person name="Kavagutti S V."/>
        </authorList>
    </citation>
    <scope>NUCLEOTIDE SEQUENCE</scope>
</reference>
<protein>
    <submittedName>
        <fullName evidence="6">Unannotated protein</fullName>
    </submittedName>
</protein>
<evidence type="ECO:0000313" key="4">
    <source>
        <dbReference type="EMBL" id="CAB4734316.1"/>
    </source>
</evidence>
<dbReference type="EMBL" id="CAFBIY010000121">
    <property type="protein sequence ID" value="CAB4852292.1"/>
    <property type="molecule type" value="Genomic_DNA"/>
</dbReference>
<dbReference type="NCBIfam" id="TIGR00350">
    <property type="entry name" value="lytR_cpsA_psr"/>
    <property type="match status" value="1"/>
</dbReference>
<sequence length="423" mass="44811">MRTFPTDPSQPDESSYRPRHTPAQFAVLALNVLVVVACLGGAVALLYGKNELDGRLQTAKVQVQVTTASTAPGSTAPGDTTGPTGPPETFPVADPAAQNFLITGSDANACNDPNSPWAGATVGRDAFGSRSDTIMVMRVDPTTRAAAVLSFPRDLWVKIPGHGKNKINSAYVKDDYTLLANTIYNNFGIKIDHYVQVDFCAFKRIVDAVGGVGVPFATPVVDKNIGLNIATAGCHTFSGDEALAYVRSRHLKSIDANGQTHEDGFADLARISRQQDFLRRVLRKALDKGLFDAKVARGLLTTLQSDIVTEQGFTVDDMLKFAGVMHDVAPESIHTYQVDSTGKMQGQYAVQVYVQSKAMTAILAIFQGSATLIGAPEQAAPTSSTVDGGLQVTTTTAAPAPGVTQPADNTVGQIVPDKNIVCS</sequence>
<proteinExistence type="predicted"/>
<evidence type="ECO:0000313" key="6">
    <source>
        <dbReference type="EMBL" id="CAB4852292.1"/>
    </source>
</evidence>
<dbReference type="AlphaFoldDB" id="A0A6J7C2N9"/>
<evidence type="ECO:0000313" key="8">
    <source>
        <dbReference type="EMBL" id="CAB4985533.1"/>
    </source>
</evidence>
<dbReference type="EMBL" id="CAFBOL010000022">
    <property type="protein sequence ID" value="CAB4985533.1"/>
    <property type="molecule type" value="Genomic_DNA"/>
</dbReference>
<dbReference type="PANTHER" id="PTHR33392">
    <property type="entry name" value="POLYISOPRENYL-TEICHOIC ACID--PEPTIDOGLYCAN TEICHOIC ACID TRANSFERASE TAGU"/>
    <property type="match status" value="1"/>
</dbReference>
<keyword evidence="1" id="KW-0812">Transmembrane</keyword>
<accession>A0A6J7C2N9</accession>
<feature type="domain" description="Cell envelope-related transcriptional attenuator" evidence="2">
    <location>
        <begin position="130"/>
        <end position="285"/>
    </location>
</feature>
<dbReference type="EMBL" id="CAFBMT010000026">
    <property type="protein sequence ID" value="CAB4952974.1"/>
    <property type="molecule type" value="Genomic_DNA"/>
</dbReference>
<dbReference type="EMBL" id="CAEZYF010000016">
    <property type="protein sequence ID" value="CAB4734316.1"/>
    <property type="molecule type" value="Genomic_DNA"/>
</dbReference>
<evidence type="ECO:0000313" key="7">
    <source>
        <dbReference type="EMBL" id="CAB4952974.1"/>
    </source>
</evidence>
<evidence type="ECO:0000313" key="3">
    <source>
        <dbReference type="EMBL" id="CAB4364565.1"/>
    </source>
</evidence>
<dbReference type="Gene3D" id="3.40.630.190">
    <property type="entry name" value="LCP protein"/>
    <property type="match status" value="1"/>
</dbReference>
<dbReference type="Pfam" id="PF03816">
    <property type="entry name" value="LytR_cpsA_psr"/>
    <property type="match status" value="1"/>
</dbReference>
<evidence type="ECO:0000259" key="2">
    <source>
        <dbReference type="Pfam" id="PF03816"/>
    </source>
</evidence>
<dbReference type="InterPro" id="IPR004474">
    <property type="entry name" value="LytR_CpsA_psr"/>
</dbReference>
<keyword evidence="1" id="KW-1133">Transmembrane helix</keyword>
<dbReference type="EMBL" id="CAFAAV010000083">
    <property type="protein sequence ID" value="CAB4818672.1"/>
    <property type="molecule type" value="Genomic_DNA"/>
</dbReference>